<keyword evidence="3 7" id="KW-0808">Transferase</keyword>
<feature type="transmembrane region" description="Helical" evidence="8">
    <location>
        <begin position="122"/>
        <end position="142"/>
    </location>
</feature>
<evidence type="ECO:0000256" key="8">
    <source>
        <dbReference type="SAM" id="Phobius"/>
    </source>
</evidence>
<proteinExistence type="inferred from homology"/>
<feature type="transmembrane region" description="Helical" evidence="8">
    <location>
        <begin position="154"/>
        <end position="174"/>
    </location>
</feature>
<organism evidence="9 10">
    <name type="scientific">Vibrio stylophorae</name>
    <dbReference type="NCBI Taxonomy" id="659351"/>
    <lineage>
        <taxon>Bacteria</taxon>
        <taxon>Pseudomonadati</taxon>
        <taxon>Pseudomonadota</taxon>
        <taxon>Gammaproteobacteria</taxon>
        <taxon>Vibrionales</taxon>
        <taxon>Vibrionaceae</taxon>
        <taxon>Vibrio</taxon>
    </lineage>
</organism>
<dbReference type="EMBL" id="CAKLDI010000001">
    <property type="protein sequence ID" value="CAH0532459.1"/>
    <property type="molecule type" value="Genomic_DNA"/>
</dbReference>
<comment type="subcellular location">
    <subcellularLocation>
        <location evidence="1">Membrane</location>
        <topology evidence="1">Multi-pass membrane protein</topology>
    </subcellularLocation>
</comment>
<keyword evidence="7" id="KW-0548">Nucleotidyltransferase</keyword>
<keyword evidence="4 7" id="KW-0812">Transmembrane</keyword>
<evidence type="ECO:0000256" key="6">
    <source>
        <dbReference type="ARBA" id="ARBA00023136"/>
    </source>
</evidence>
<evidence type="ECO:0000313" key="10">
    <source>
        <dbReference type="Proteomes" id="UP000838672"/>
    </source>
</evidence>
<comment type="pathway">
    <text evidence="7">Phospholipid metabolism; CDP-diacylglycerol biosynthesis; CDP-diacylglycerol from sn-glycerol 3-phosphate: step 3/3.</text>
</comment>
<accession>A0ABN8DQL9</accession>
<keyword evidence="5 8" id="KW-1133">Transmembrane helix</keyword>
<feature type="transmembrane region" description="Helical" evidence="8">
    <location>
        <begin position="12"/>
        <end position="33"/>
    </location>
</feature>
<dbReference type="EC" id="2.7.7.41" evidence="7"/>
<evidence type="ECO:0000256" key="3">
    <source>
        <dbReference type="ARBA" id="ARBA00022679"/>
    </source>
</evidence>
<comment type="similarity">
    <text evidence="2 7">Belongs to the CDS family.</text>
</comment>
<name>A0ABN8DQL9_9VIBR</name>
<feature type="transmembrane region" description="Helical" evidence="8">
    <location>
        <begin position="224"/>
        <end position="246"/>
    </location>
</feature>
<sequence>MIMDYLTQLHHGIQLVLAAIFSVLCFATVLVHGLKWRYPDRDYTELWLRIRSWWIMVFLFCGALIVSRTVAIAFFALISYLALKEYFSIIPTRRADRRVLFWAYLAIPIQFFWVWLADYGFFIIFIPVYMFLLLPMQMVIVGETDRFLRAAGTIHWGLMTMVFSVSHLAFLLALPDHGDALAGGPGLVLYLVVLTQFNDVAQYTWGKLLGKRKIIPKVSPNKTWAGFVGGVATTTALAVALAPFLTPMQWPMAMAAGVLIAISGFIGDVTISALKRDLQIKDSGNLLPGHGGILDRIDSLTYSAPLFMHFIRYFYYT</sequence>
<feature type="transmembrane region" description="Helical" evidence="8">
    <location>
        <begin position="53"/>
        <end position="78"/>
    </location>
</feature>
<comment type="caution">
    <text evidence="9">The sequence shown here is derived from an EMBL/GenBank/DDBJ whole genome shotgun (WGS) entry which is preliminary data.</text>
</comment>
<dbReference type="Pfam" id="PF01148">
    <property type="entry name" value="CTP_transf_1"/>
    <property type="match status" value="1"/>
</dbReference>
<protein>
    <recommendedName>
        <fullName evidence="7">Phosphatidate cytidylyltransferase</fullName>
        <ecNumber evidence="7">2.7.7.41</ecNumber>
    </recommendedName>
</protein>
<keyword evidence="6 8" id="KW-0472">Membrane</keyword>
<dbReference type="InterPro" id="IPR000374">
    <property type="entry name" value="PC_trans"/>
</dbReference>
<reference evidence="9" key="1">
    <citation type="submission" date="2021-11" db="EMBL/GenBank/DDBJ databases">
        <authorList>
            <person name="Rodrigo-Torres L."/>
            <person name="Arahal R. D."/>
            <person name="Lucena T."/>
        </authorList>
    </citation>
    <scope>NUCLEOTIDE SEQUENCE</scope>
    <source>
        <strain evidence="9">CECT 7929</strain>
    </source>
</reference>
<dbReference type="PROSITE" id="PS01315">
    <property type="entry name" value="CDS"/>
    <property type="match status" value="1"/>
</dbReference>
<feature type="transmembrane region" description="Helical" evidence="8">
    <location>
        <begin position="180"/>
        <end position="203"/>
    </location>
</feature>
<evidence type="ECO:0000256" key="1">
    <source>
        <dbReference type="ARBA" id="ARBA00004141"/>
    </source>
</evidence>
<evidence type="ECO:0000256" key="2">
    <source>
        <dbReference type="ARBA" id="ARBA00010185"/>
    </source>
</evidence>
<evidence type="ECO:0000256" key="4">
    <source>
        <dbReference type="ARBA" id="ARBA00022692"/>
    </source>
</evidence>
<dbReference type="Proteomes" id="UP000838672">
    <property type="component" value="Unassembled WGS sequence"/>
</dbReference>
<feature type="transmembrane region" description="Helical" evidence="8">
    <location>
        <begin position="99"/>
        <end position="116"/>
    </location>
</feature>
<keyword evidence="10" id="KW-1185">Reference proteome</keyword>
<dbReference type="PANTHER" id="PTHR43535">
    <property type="entry name" value="PHOSPHATIDATE CYTIDYLYLTRANSFERASE"/>
    <property type="match status" value="1"/>
</dbReference>
<gene>
    <name evidence="9" type="ORF">VST7929_00288</name>
</gene>
<evidence type="ECO:0000256" key="5">
    <source>
        <dbReference type="ARBA" id="ARBA00022989"/>
    </source>
</evidence>
<evidence type="ECO:0000313" key="9">
    <source>
        <dbReference type="EMBL" id="CAH0532459.1"/>
    </source>
</evidence>
<dbReference type="PANTHER" id="PTHR43535:SF1">
    <property type="entry name" value="PHOSPHATIDATE CYTIDYLYLTRANSFERASE"/>
    <property type="match status" value="1"/>
</dbReference>
<evidence type="ECO:0000256" key="7">
    <source>
        <dbReference type="RuleBase" id="RU003938"/>
    </source>
</evidence>
<comment type="catalytic activity">
    <reaction evidence="7">
        <text>a 1,2-diacyl-sn-glycero-3-phosphate + CTP + H(+) = a CDP-1,2-diacyl-sn-glycerol + diphosphate</text>
        <dbReference type="Rhea" id="RHEA:16229"/>
        <dbReference type="ChEBI" id="CHEBI:15378"/>
        <dbReference type="ChEBI" id="CHEBI:33019"/>
        <dbReference type="ChEBI" id="CHEBI:37563"/>
        <dbReference type="ChEBI" id="CHEBI:58332"/>
        <dbReference type="ChEBI" id="CHEBI:58608"/>
        <dbReference type="EC" id="2.7.7.41"/>
    </reaction>
</comment>
<feature type="transmembrane region" description="Helical" evidence="8">
    <location>
        <begin position="252"/>
        <end position="274"/>
    </location>
</feature>